<evidence type="ECO:0000313" key="2">
    <source>
        <dbReference type="Proteomes" id="UP001500897"/>
    </source>
</evidence>
<dbReference type="RefSeq" id="WP_344550168.1">
    <property type="nucleotide sequence ID" value="NZ_BAAANS010000003.1"/>
</dbReference>
<evidence type="ECO:0008006" key="3">
    <source>
        <dbReference type="Google" id="ProtNLM"/>
    </source>
</evidence>
<dbReference type="EMBL" id="BAAANS010000003">
    <property type="protein sequence ID" value="GAA2086124.1"/>
    <property type="molecule type" value="Genomic_DNA"/>
</dbReference>
<keyword evidence="2" id="KW-1185">Reference proteome</keyword>
<evidence type="ECO:0000313" key="1">
    <source>
        <dbReference type="EMBL" id="GAA2086124.1"/>
    </source>
</evidence>
<organism evidence="1 2">
    <name type="scientific">Kitasatospora saccharophila</name>
    <dbReference type="NCBI Taxonomy" id="407973"/>
    <lineage>
        <taxon>Bacteria</taxon>
        <taxon>Bacillati</taxon>
        <taxon>Actinomycetota</taxon>
        <taxon>Actinomycetes</taxon>
        <taxon>Kitasatosporales</taxon>
        <taxon>Streptomycetaceae</taxon>
        <taxon>Kitasatospora</taxon>
    </lineage>
</organism>
<sequence>MGKRWQDDPAYQAVVRAFIDGDPLEQAGGPLDVRAVLAAFSRERKDAFAYDDLPWERFPRGPETRDDVARLRSADPEQVWRGLHGVSSELADSAWSVAALAVPFLLRVAADPGGHQRARALELAAGVAQWTRRYDGRFPHGPLHLIEDGWCYEPSGYLGTWGIEAARAAIAADADLVTALLDDPDPEVRVAAAYAGAAASGRVGGIRAAPHAHLRVEDDPVAAGLVLAVAQLAVEHPDPGGAAWTRSLWSDPTLPPVVRVSAALGWLHLVDAPAPGDLRAVLDEHATEETARLMAPLPWMRGIDAYNDGAAALRGSLEALLHSEPPEPQRTGTESPPF</sequence>
<name>A0ABN2WAI4_9ACTN</name>
<protein>
    <recommendedName>
        <fullName evidence="3">HEAT repeat protein</fullName>
    </recommendedName>
</protein>
<gene>
    <name evidence="1" type="ORF">GCM10009759_06580</name>
</gene>
<reference evidence="1 2" key="1">
    <citation type="journal article" date="2019" name="Int. J. Syst. Evol. Microbiol.">
        <title>The Global Catalogue of Microorganisms (GCM) 10K type strain sequencing project: providing services to taxonomists for standard genome sequencing and annotation.</title>
        <authorList>
            <consortium name="The Broad Institute Genomics Platform"/>
            <consortium name="The Broad Institute Genome Sequencing Center for Infectious Disease"/>
            <person name="Wu L."/>
            <person name="Ma J."/>
        </authorList>
    </citation>
    <scope>NUCLEOTIDE SEQUENCE [LARGE SCALE GENOMIC DNA]</scope>
    <source>
        <strain evidence="1 2">JCM 14559</strain>
    </source>
</reference>
<comment type="caution">
    <text evidence="1">The sequence shown here is derived from an EMBL/GenBank/DDBJ whole genome shotgun (WGS) entry which is preliminary data.</text>
</comment>
<dbReference type="Proteomes" id="UP001500897">
    <property type="component" value="Unassembled WGS sequence"/>
</dbReference>
<proteinExistence type="predicted"/>
<accession>A0ABN2WAI4</accession>